<dbReference type="Proteomes" id="UP000199749">
    <property type="component" value="Chromosome"/>
</dbReference>
<reference evidence="3 4" key="1">
    <citation type="submission" date="2017-07" db="EMBL/GenBank/DDBJ databases">
        <title>Lactobacillus curvatus MRS6 whole genome.</title>
        <authorList>
            <person name="Jans C."/>
            <person name="Lagler S."/>
            <person name="Lacroix C."/>
            <person name="Meile L."/>
            <person name="Stevens M.J.A."/>
        </authorList>
    </citation>
    <scope>NUCLEOTIDE SEQUENCE [LARGE SCALE GENOMIC DNA]</scope>
    <source>
        <strain evidence="3 4">MRS6</strain>
    </source>
</reference>
<dbReference type="AlphaFoldDB" id="A0AAC9UQ98"/>
<dbReference type="PROSITE" id="PS51257">
    <property type="entry name" value="PROKAR_LIPOPROTEIN"/>
    <property type="match status" value="1"/>
</dbReference>
<dbReference type="EMBL" id="CP022474">
    <property type="protein sequence ID" value="ASN59510.1"/>
    <property type="molecule type" value="Genomic_DNA"/>
</dbReference>
<feature type="chain" id="PRO_5042156947" description="Lipoprotein" evidence="2">
    <location>
        <begin position="23"/>
        <end position="175"/>
    </location>
</feature>
<proteinExistence type="predicted"/>
<keyword evidence="2" id="KW-0732">Signal</keyword>
<accession>A0AAC9UQ98</accession>
<feature type="compositionally biased region" description="Low complexity" evidence="1">
    <location>
        <begin position="61"/>
        <end position="79"/>
    </location>
</feature>
<feature type="region of interest" description="Disordered" evidence="1">
    <location>
        <begin position="27"/>
        <end position="85"/>
    </location>
</feature>
<protein>
    <recommendedName>
        <fullName evidence="5">Lipoprotein</fullName>
    </recommendedName>
</protein>
<sequence length="175" mass="19311">MKKNIGLAFTALIITGFLVACGANTSKDNNTSSDKVRKTISHKKKSSKKSVSQSTKEKVLSQSSVVQPENESQSQSSSTREPESVHYSIIGSWTGKQESGSKITFNGDGTFEKYSATAGFKTTGTYQVVRQEGNTMVVHIAIKYPNGQTHEQDTQYQFTNEKTLIEGNQQYIRNN</sequence>
<feature type="compositionally biased region" description="Basic residues" evidence="1">
    <location>
        <begin position="38"/>
        <end position="48"/>
    </location>
</feature>
<dbReference type="RefSeq" id="WP_089556330.1">
    <property type="nucleotide sequence ID" value="NZ_CP022474.1"/>
</dbReference>
<name>A0AAC9UQ98_LATCU</name>
<feature type="signal peptide" evidence="2">
    <location>
        <begin position="1"/>
        <end position="22"/>
    </location>
</feature>
<evidence type="ECO:0008006" key="5">
    <source>
        <dbReference type="Google" id="ProtNLM"/>
    </source>
</evidence>
<gene>
    <name evidence="3" type="ORF">CG419_02265</name>
</gene>
<evidence type="ECO:0000256" key="1">
    <source>
        <dbReference type="SAM" id="MobiDB-lite"/>
    </source>
</evidence>
<evidence type="ECO:0000313" key="3">
    <source>
        <dbReference type="EMBL" id="ASN59510.1"/>
    </source>
</evidence>
<evidence type="ECO:0000313" key="4">
    <source>
        <dbReference type="Proteomes" id="UP000199749"/>
    </source>
</evidence>
<organism evidence="3 4">
    <name type="scientific">Latilactobacillus curvatus</name>
    <name type="common">Lactobacillus curvatus</name>
    <dbReference type="NCBI Taxonomy" id="28038"/>
    <lineage>
        <taxon>Bacteria</taxon>
        <taxon>Bacillati</taxon>
        <taxon>Bacillota</taxon>
        <taxon>Bacilli</taxon>
        <taxon>Lactobacillales</taxon>
        <taxon>Lactobacillaceae</taxon>
        <taxon>Latilactobacillus</taxon>
    </lineage>
</organism>
<evidence type="ECO:0000256" key="2">
    <source>
        <dbReference type="SAM" id="SignalP"/>
    </source>
</evidence>